<evidence type="ECO:0000313" key="11">
    <source>
        <dbReference type="RefSeq" id="XP_015879035.3"/>
    </source>
</evidence>
<dbReference type="InterPro" id="IPR044845">
    <property type="entry name" value="HPAT/SRGT1-like"/>
</dbReference>
<evidence type="ECO:0000256" key="5">
    <source>
        <dbReference type="ARBA" id="ARBA00022989"/>
    </source>
</evidence>
<sequence>MAELLVWVVVVGLFGGCINGGWSAETGQEAPRIHTLFSVECQNYFDWQTVGLMHSFKKAQQPGPITRLLSCTDEQKKTYRGMNLAPTLEVPSMSRHPKTGDWYPAINKPAGIVHWLKHSKDAENVDWVVILDADMIIRGPIIPWELGAEKGRPVAAYYGYLVGCDNILAQLHTKHPELCDKVGGLLAMHIDDLRKLAPMWLLKTEEVREDKAHWATNITGDIYGQGWISEMYGYSFGAAEVGLRHKINDNLMIYPGYIPREGVEPILLHYGLPFNVGNWSFSKLEHHEDDIVYSCGKLFPAPPYPREVKLMEPDAYKRRALFLNIECINTLNEGLLAQHAANGCPKPVWSKYLSFLRSKTFAELTQPKRLTPASLQMMDENREKPQIVDEEEKPYPKIHTVFSTECTPYFDWQTVGFMHSFNLSGQPGNITRLLSCTDDDLKQYKGHDLAPTHYVPSMSQHPLTGDWYPAINKPAAVLHWLNHAVIDAEFIVILDADMILRGPITPWEFKAARGRPVSTPYEYLIGCDNELAKLHTRHPEACDKVGGVIIMHIDDLREFALLWLHKTEEVRADKAHYATNITGDIYSSGWISEMYGYSFGAAELNLRHLISNEILIYPGYPPEPGVRYRVFHYGLEFIVGNWSFDKAKWRNVDMVNRCWAKFPDPPDPSTLQWTDKQTQQKDLLSIECARTLNEALRLHHERRNCPDPNSLSNSNSGTTKEPIIISRKFGKFDENFTVGSNHVQINHSMESSKPPTGDGMFSSFRFWVIILWVISGLGFLSVMLVLFSGGKGKGARGKNYRNKRRTSYSGFMDMNGRDRLIRNVEASL</sequence>
<dbReference type="KEGG" id="zju:107415253"/>
<accession>A0A6P3ZHC5</accession>
<dbReference type="PANTHER" id="PTHR31485:SF7">
    <property type="entry name" value="PEPTIDYL SERINE ALPHA-GALACTOSYLTRANSFERASE"/>
    <property type="match status" value="1"/>
</dbReference>
<evidence type="ECO:0000256" key="1">
    <source>
        <dbReference type="ARBA" id="ARBA00004167"/>
    </source>
</evidence>
<evidence type="ECO:0000256" key="3">
    <source>
        <dbReference type="ARBA" id="ARBA00022679"/>
    </source>
</evidence>
<proteinExistence type="predicted"/>
<feature type="signal peptide" evidence="8">
    <location>
        <begin position="1"/>
        <end position="23"/>
    </location>
</feature>
<name>A0A6P3ZHC5_ZIZJJ</name>
<reference evidence="11" key="1">
    <citation type="submission" date="2025-08" db="UniProtKB">
        <authorList>
            <consortium name="RefSeq"/>
        </authorList>
    </citation>
    <scope>IDENTIFICATION</scope>
    <source>
        <tissue evidence="11">Seedling</tissue>
    </source>
</reference>
<dbReference type="FunCoup" id="A0A6P3ZHC5">
    <property type="interactions" value="1000"/>
</dbReference>
<dbReference type="InParanoid" id="A0A6P3ZHC5"/>
<gene>
    <name evidence="11" type="primary">LOC107415253</name>
</gene>
<evidence type="ECO:0000256" key="8">
    <source>
        <dbReference type="SAM" id="SignalP"/>
    </source>
</evidence>
<dbReference type="RefSeq" id="XP_015879035.3">
    <property type="nucleotide sequence ID" value="XM_016023549.4"/>
</dbReference>
<dbReference type="GO" id="GO:0016020">
    <property type="term" value="C:membrane"/>
    <property type="evidence" value="ECO:0007669"/>
    <property type="project" value="UniProtKB-SubCell"/>
</dbReference>
<dbReference type="GO" id="GO:0016757">
    <property type="term" value="F:glycosyltransferase activity"/>
    <property type="evidence" value="ECO:0007669"/>
    <property type="project" value="UniProtKB-KW"/>
</dbReference>
<evidence type="ECO:0000256" key="6">
    <source>
        <dbReference type="ARBA" id="ARBA00023136"/>
    </source>
</evidence>
<comment type="subcellular location">
    <subcellularLocation>
        <location evidence="1">Membrane</location>
        <topology evidence="1">Single-pass membrane protein</topology>
    </subcellularLocation>
</comment>
<protein>
    <submittedName>
        <fullName evidence="11">Peptidyl serine alpha-galactosyltransferase</fullName>
    </submittedName>
</protein>
<evidence type="ECO:0000256" key="2">
    <source>
        <dbReference type="ARBA" id="ARBA00022676"/>
    </source>
</evidence>
<evidence type="ECO:0000256" key="4">
    <source>
        <dbReference type="ARBA" id="ARBA00022692"/>
    </source>
</evidence>
<evidence type="ECO:0000313" key="10">
    <source>
        <dbReference type="Proteomes" id="UP001652623"/>
    </source>
</evidence>
<dbReference type="AlphaFoldDB" id="A0A6P3ZHC5"/>
<dbReference type="Proteomes" id="UP001652623">
    <property type="component" value="Chromosome 4"/>
</dbReference>
<keyword evidence="10" id="KW-1185">Reference proteome</keyword>
<dbReference type="PANTHER" id="PTHR31485">
    <property type="entry name" value="PEPTIDYL SERINE ALPHA-GALACTOSYLTRANSFERASE"/>
    <property type="match status" value="1"/>
</dbReference>
<keyword evidence="5 7" id="KW-1133">Transmembrane helix</keyword>
<dbReference type="Pfam" id="PF23452">
    <property type="entry name" value="HPAT"/>
    <property type="match status" value="2"/>
</dbReference>
<dbReference type="GeneID" id="107415253"/>
<evidence type="ECO:0000256" key="7">
    <source>
        <dbReference type="SAM" id="Phobius"/>
    </source>
</evidence>
<feature type="domain" description="Hydroxyproline O-arabinosyltransferase-like" evidence="9">
    <location>
        <begin position="34"/>
        <end position="270"/>
    </location>
</feature>
<keyword evidence="2" id="KW-0328">Glycosyltransferase</keyword>
<keyword evidence="3" id="KW-0808">Transferase</keyword>
<keyword evidence="4 7" id="KW-0812">Transmembrane</keyword>
<keyword evidence="8" id="KW-0732">Signal</keyword>
<feature type="chain" id="PRO_5046017729" evidence="8">
    <location>
        <begin position="24"/>
        <end position="828"/>
    </location>
</feature>
<keyword evidence="6 7" id="KW-0472">Membrane</keyword>
<organism evidence="10 11">
    <name type="scientific">Ziziphus jujuba</name>
    <name type="common">Chinese jujube</name>
    <name type="synonym">Ziziphus sativa</name>
    <dbReference type="NCBI Taxonomy" id="326968"/>
    <lineage>
        <taxon>Eukaryota</taxon>
        <taxon>Viridiplantae</taxon>
        <taxon>Streptophyta</taxon>
        <taxon>Embryophyta</taxon>
        <taxon>Tracheophyta</taxon>
        <taxon>Spermatophyta</taxon>
        <taxon>Magnoliopsida</taxon>
        <taxon>eudicotyledons</taxon>
        <taxon>Gunneridae</taxon>
        <taxon>Pentapetalae</taxon>
        <taxon>rosids</taxon>
        <taxon>fabids</taxon>
        <taxon>Rosales</taxon>
        <taxon>Rhamnaceae</taxon>
        <taxon>Paliureae</taxon>
        <taxon>Ziziphus</taxon>
    </lineage>
</organism>
<feature type="transmembrane region" description="Helical" evidence="7">
    <location>
        <begin position="764"/>
        <end position="787"/>
    </location>
</feature>
<evidence type="ECO:0000259" key="9">
    <source>
        <dbReference type="Pfam" id="PF23452"/>
    </source>
</evidence>
<feature type="domain" description="Hydroxyproline O-arabinosyltransferase-like" evidence="9">
    <location>
        <begin position="399"/>
        <end position="652"/>
    </location>
</feature>
<dbReference type="InterPro" id="IPR056508">
    <property type="entry name" value="HPAT-like"/>
</dbReference>